<comment type="caution">
    <text evidence="3">The sequence shown here is derived from an EMBL/GenBank/DDBJ whole genome shotgun (WGS) entry which is preliminary data.</text>
</comment>
<evidence type="ECO:0000256" key="1">
    <source>
        <dbReference type="ARBA" id="ARBA00022729"/>
    </source>
</evidence>
<dbReference type="InterPro" id="IPR026444">
    <property type="entry name" value="Secre_tail"/>
</dbReference>
<proteinExistence type="predicted"/>
<keyword evidence="1 2" id="KW-0732">Signal</keyword>
<organism evidence="3 4">
    <name type="scientific">Chryseobacterium geocarposphaerae</name>
    <dbReference type="NCBI Taxonomy" id="1416776"/>
    <lineage>
        <taxon>Bacteria</taxon>
        <taxon>Pseudomonadati</taxon>
        <taxon>Bacteroidota</taxon>
        <taxon>Flavobacteriia</taxon>
        <taxon>Flavobacteriales</taxon>
        <taxon>Weeksellaceae</taxon>
        <taxon>Chryseobacterium group</taxon>
        <taxon>Chryseobacterium</taxon>
    </lineage>
</organism>
<protein>
    <submittedName>
        <fullName evidence="3">Putative secreted protein (Por secretion system target)</fullName>
    </submittedName>
</protein>
<dbReference type="RefSeq" id="WP_100376668.1">
    <property type="nucleotide sequence ID" value="NZ_PGFD01000001.1"/>
</dbReference>
<accession>A0A2M9CB18</accession>
<name>A0A2M9CB18_9FLAO</name>
<reference evidence="3 4" key="1">
    <citation type="submission" date="2017-11" db="EMBL/GenBank/DDBJ databases">
        <title>Genomic Encyclopedia of Archaeal and Bacterial Type Strains, Phase II (KMG-II): From Individual Species to Whole Genera.</title>
        <authorList>
            <person name="Goeker M."/>
        </authorList>
    </citation>
    <scope>NUCLEOTIDE SEQUENCE [LARGE SCALE GENOMIC DNA]</scope>
    <source>
        <strain evidence="3 4">DSM 27617</strain>
    </source>
</reference>
<sequence>MRKIFTVLGIVAVSAIASAQTTVLTDNFNYTGTLISNGWVSHSGTAGQLTADGTKVNLVAGNSEDANKAFSSPYAVSTTGISKADYSATINVANATGLTTSGDYFLMFIVTAGTSPGNFNGRLYIKGSTTGYTLGVLNNGAGTPAPNPTYGTEIPYGTPANITVTYTIDNSANPATNTATLQINSQPLLTNNLGTGAAPATLGGVAIRQAGNTTSGTGNVSISNLVARVYANGSLAVADFGKEKSLFVKNTFVKNNEIVFGADAKDVKVYNMFGQIVKTASVKADGTLNVADLAKGNYIVTGTVNNQAISQKILKD</sequence>
<keyword evidence="4" id="KW-1185">Reference proteome</keyword>
<evidence type="ECO:0000313" key="3">
    <source>
        <dbReference type="EMBL" id="PJJ68010.1"/>
    </source>
</evidence>
<dbReference type="AlphaFoldDB" id="A0A2M9CB18"/>
<gene>
    <name evidence="3" type="ORF">CLV73_2033</name>
</gene>
<evidence type="ECO:0000256" key="2">
    <source>
        <dbReference type="SAM" id="SignalP"/>
    </source>
</evidence>
<feature type="signal peptide" evidence="2">
    <location>
        <begin position="1"/>
        <end position="19"/>
    </location>
</feature>
<dbReference type="OrthoDB" id="1465721at2"/>
<dbReference type="EMBL" id="PGFD01000001">
    <property type="protein sequence ID" value="PJJ68010.1"/>
    <property type="molecule type" value="Genomic_DNA"/>
</dbReference>
<dbReference type="NCBIfam" id="TIGR04183">
    <property type="entry name" value="Por_Secre_tail"/>
    <property type="match status" value="1"/>
</dbReference>
<dbReference type="Proteomes" id="UP000228740">
    <property type="component" value="Unassembled WGS sequence"/>
</dbReference>
<evidence type="ECO:0000313" key="4">
    <source>
        <dbReference type="Proteomes" id="UP000228740"/>
    </source>
</evidence>
<feature type="chain" id="PRO_5014961353" evidence="2">
    <location>
        <begin position="20"/>
        <end position="316"/>
    </location>
</feature>